<evidence type="ECO:0000256" key="2">
    <source>
        <dbReference type="ARBA" id="ARBA00002988"/>
    </source>
</evidence>
<evidence type="ECO:0000256" key="5">
    <source>
        <dbReference type="ARBA" id="ARBA00011996"/>
    </source>
</evidence>
<evidence type="ECO:0000256" key="14">
    <source>
        <dbReference type="ARBA" id="ARBA00047700"/>
    </source>
</evidence>
<dbReference type="GO" id="GO:0046872">
    <property type="term" value="F:metal ion binding"/>
    <property type="evidence" value="ECO:0007669"/>
    <property type="project" value="UniProtKB-KW"/>
</dbReference>
<evidence type="ECO:0000313" key="16">
    <source>
        <dbReference type="EMBL" id="TNC25172.1"/>
    </source>
</evidence>
<dbReference type="RefSeq" id="WP_139097560.1">
    <property type="nucleotide sequence ID" value="NZ_VDFW01000012.1"/>
</dbReference>
<dbReference type="Gene3D" id="3.30.1490.20">
    <property type="entry name" value="ATP-grasp fold, A domain"/>
    <property type="match status" value="1"/>
</dbReference>
<dbReference type="InterPro" id="IPR013815">
    <property type="entry name" value="ATP_grasp_subdomain_1"/>
</dbReference>
<keyword evidence="17" id="KW-1185">Reference proteome</keyword>
<evidence type="ECO:0000256" key="11">
    <source>
        <dbReference type="ARBA" id="ARBA00022840"/>
    </source>
</evidence>
<keyword evidence="12" id="KW-0460">Magnesium</keyword>
<evidence type="ECO:0000256" key="8">
    <source>
        <dbReference type="ARBA" id="ARBA00022723"/>
    </source>
</evidence>
<evidence type="ECO:0000256" key="4">
    <source>
        <dbReference type="ARBA" id="ARBA00007837"/>
    </source>
</evidence>
<evidence type="ECO:0000256" key="9">
    <source>
        <dbReference type="ARBA" id="ARBA00022741"/>
    </source>
</evidence>
<proteinExistence type="inferred from homology"/>
<name>A0A5C4M4R6_9PSEU</name>
<reference evidence="16 17" key="1">
    <citation type="submission" date="2019-06" db="EMBL/GenBank/DDBJ databases">
        <title>Amycolatopsis alkalitolerans sp. nov., isolated from Gastrodia elata Blume.</title>
        <authorList>
            <person name="Narsing Rao M.P."/>
            <person name="Li W.J."/>
        </authorList>
    </citation>
    <scope>NUCLEOTIDE SEQUENCE [LARGE SCALE GENOMIC DNA]</scope>
    <source>
        <strain evidence="16 17">SYSUP0005</strain>
    </source>
</reference>
<dbReference type="PANTHER" id="PTHR43030:SF1">
    <property type="entry name" value="PHOSPHOENOLPYRUVATE SYNTHASE"/>
    <property type="match status" value="1"/>
</dbReference>
<dbReference type="Gene3D" id="3.30.470.20">
    <property type="entry name" value="ATP-grasp fold, B domain"/>
    <property type="match status" value="1"/>
</dbReference>
<dbReference type="GO" id="GO:0008986">
    <property type="term" value="F:pyruvate, water dikinase activity"/>
    <property type="evidence" value="ECO:0007669"/>
    <property type="project" value="UniProtKB-EC"/>
</dbReference>
<dbReference type="InterPro" id="IPR006319">
    <property type="entry name" value="PEP_synth"/>
</dbReference>
<evidence type="ECO:0000256" key="1">
    <source>
        <dbReference type="ARBA" id="ARBA00001946"/>
    </source>
</evidence>
<evidence type="ECO:0000256" key="10">
    <source>
        <dbReference type="ARBA" id="ARBA00022777"/>
    </source>
</evidence>
<evidence type="ECO:0000256" key="13">
    <source>
        <dbReference type="ARBA" id="ARBA00033470"/>
    </source>
</evidence>
<dbReference type="AlphaFoldDB" id="A0A5C4M4R6"/>
<keyword evidence="16" id="KW-0670">Pyruvate</keyword>
<dbReference type="UniPathway" id="UPA00138"/>
<evidence type="ECO:0000259" key="15">
    <source>
        <dbReference type="Pfam" id="PF01326"/>
    </source>
</evidence>
<dbReference type="Proteomes" id="UP000305546">
    <property type="component" value="Unassembled WGS sequence"/>
</dbReference>
<sequence>MRAVIDLDDLTPGNATVAGGAKIGRLVEMAAAGAEVPKGFVVGVDAYLRHCAESGLDVVVDGVLGELPPEPSGAEVDAASAEIRAAFAGAALPVDLAKAIADSYERLCVRCTDINLPVAVRSSATGEDGNHSSFAGIFDTYLGVAGPQAVLESVRDCWGSLFTARALAYRHSGGISHRDMPMAVGVLELIHARSSGVAFSVHPVSGKRDRIVVEGSWGWGEAIVQGLVTPDHAEIGKADLRVLRYDTARKDVVSAFDFQAGRVVEREMPPGLREARVLDDEELGAIAEAVRRIEEQYGHPVDVEWVVSKHRAPGGPVHIVQSRPVTVGAEDEQPQGWNPAAFAAKYAFQGNR</sequence>
<evidence type="ECO:0000256" key="7">
    <source>
        <dbReference type="ARBA" id="ARBA00022679"/>
    </source>
</evidence>
<evidence type="ECO:0000256" key="3">
    <source>
        <dbReference type="ARBA" id="ARBA00004742"/>
    </source>
</evidence>
<evidence type="ECO:0000313" key="17">
    <source>
        <dbReference type="Proteomes" id="UP000305546"/>
    </source>
</evidence>
<comment type="caution">
    <text evidence="16">The sequence shown here is derived from an EMBL/GenBank/DDBJ whole genome shotgun (WGS) entry which is preliminary data.</text>
</comment>
<keyword evidence="9" id="KW-0547">Nucleotide-binding</keyword>
<dbReference type="GO" id="GO:0005524">
    <property type="term" value="F:ATP binding"/>
    <property type="evidence" value="ECO:0007669"/>
    <property type="project" value="UniProtKB-KW"/>
</dbReference>
<comment type="pathway">
    <text evidence="3">Carbohydrate biosynthesis; gluconeogenesis.</text>
</comment>
<dbReference type="SUPFAM" id="SSF56059">
    <property type="entry name" value="Glutathione synthetase ATP-binding domain-like"/>
    <property type="match status" value="1"/>
</dbReference>
<dbReference type="PANTHER" id="PTHR43030">
    <property type="entry name" value="PHOSPHOENOLPYRUVATE SYNTHASE"/>
    <property type="match status" value="1"/>
</dbReference>
<feature type="domain" description="Pyruvate phosphate dikinase AMP/ATP-binding" evidence="15">
    <location>
        <begin position="20"/>
        <end position="333"/>
    </location>
</feature>
<keyword evidence="10 16" id="KW-0418">Kinase</keyword>
<evidence type="ECO:0000256" key="6">
    <source>
        <dbReference type="ARBA" id="ARBA00021623"/>
    </source>
</evidence>
<dbReference type="EC" id="2.7.9.2" evidence="5"/>
<dbReference type="Pfam" id="PF01326">
    <property type="entry name" value="PPDK_N"/>
    <property type="match status" value="1"/>
</dbReference>
<comment type="function">
    <text evidence="2">Catalyzes the phosphorylation of pyruvate to phosphoenolpyruvate.</text>
</comment>
<keyword evidence="8" id="KW-0479">Metal-binding</keyword>
<dbReference type="GO" id="GO:0006094">
    <property type="term" value="P:gluconeogenesis"/>
    <property type="evidence" value="ECO:0007669"/>
    <property type="project" value="UniProtKB-UniPathway"/>
</dbReference>
<dbReference type="EMBL" id="VDFW01000012">
    <property type="protein sequence ID" value="TNC25172.1"/>
    <property type="molecule type" value="Genomic_DNA"/>
</dbReference>
<keyword evidence="11" id="KW-0067">ATP-binding</keyword>
<dbReference type="OrthoDB" id="9765468at2"/>
<protein>
    <recommendedName>
        <fullName evidence="6">Phosphoenolpyruvate synthase</fullName>
        <ecNumber evidence="5">2.7.9.2</ecNumber>
    </recommendedName>
    <alternativeName>
        <fullName evidence="13">Pyruvate, water dikinase</fullName>
    </alternativeName>
</protein>
<comment type="cofactor">
    <cofactor evidence="1">
        <name>Mg(2+)</name>
        <dbReference type="ChEBI" id="CHEBI:18420"/>
    </cofactor>
</comment>
<keyword evidence="7" id="KW-0808">Transferase</keyword>
<gene>
    <name evidence="16" type="ORF">FG385_16140</name>
</gene>
<evidence type="ECO:0000256" key="12">
    <source>
        <dbReference type="ARBA" id="ARBA00022842"/>
    </source>
</evidence>
<accession>A0A5C4M4R6</accession>
<comment type="similarity">
    <text evidence="4">Belongs to the PEP-utilizing enzyme family.</text>
</comment>
<comment type="catalytic activity">
    <reaction evidence="14">
        <text>pyruvate + ATP + H2O = phosphoenolpyruvate + AMP + phosphate + 2 H(+)</text>
        <dbReference type="Rhea" id="RHEA:11364"/>
        <dbReference type="ChEBI" id="CHEBI:15361"/>
        <dbReference type="ChEBI" id="CHEBI:15377"/>
        <dbReference type="ChEBI" id="CHEBI:15378"/>
        <dbReference type="ChEBI" id="CHEBI:30616"/>
        <dbReference type="ChEBI" id="CHEBI:43474"/>
        <dbReference type="ChEBI" id="CHEBI:58702"/>
        <dbReference type="ChEBI" id="CHEBI:456215"/>
        <dbReference type="EC" id="2.7.9.2"/>
    </reaction>
</comment>
<dbReference type="InterPro" id="IPR002192">
    <property type="entry name" value="PPDK_AMP/ATP-bd"/>
</dbReference>
<organism evidence="16 17">
    <name type="scientific">Amycolatopsis alkalitolerans</name>
    <dbReference type="NCBI Taxonomy" id="2547244"/>
    <lineage>
        <taxon>Bacteria</taxon>
        <taxon>Bacillati</taxon>
        <taxon>Actinomycetota</taxon>
        <taxon>Actinomycetes</taxon>
        <taxon>Pseudonocardiales</taxon>
        <taxon>Pseudonocardiaceae</taxon>
        <taxon>Amycolatopsis</taxon>
    </lineage>
</organism>